<dbReference type="EMBL" id="JANFZH010000046">
    <property type="protein sequence ID" value="MCQ4841366.1"/>
    <property type="molecule type" value="Genomic_DNA"/>
</dbReference>
<protein>
    <recommendedName>
        <fullName evidence="3">Uroporphyrinogen decarboxylase (URO-D) domain-containing protein</fullName>
    </recommendedName>
</protein>
<keyword evidence="2" id="KW-1185">Reference proteome</keyword>
<gene>
    <name evidence="1" type="ORF">NE695_15750</name>
</gene>
<evidence type="ECO:0008006" key="3">
    <source>
        <dbReference type="Google" id="ProtNLM"/>
    </source>
</evidence>
<organism evidence="1 2">
    <name type="scientific">Neglectibacter timonensis</name>
    <dbReference type="NCBI Taxonomy" id="1776382"/>
    <lineage>
        <taxon>Bacteria</taxon>
        <taxon>Bacillati</taxon>
        <taxon>Bacillota</taxon>
        <taxon>Clostridia</taxon>
        <taxon>Eubacteriales</taxon>
        <taxon>Oscillospiraceae</taxon>
        <taxon>Neglectibacter</taxon>
    </lineage>
</organism>
<proteinExistence type="predicted"/>
<reference evidence="1 2" key="1">
    <citation type="submission" date="2022-06" db="EMBL/GenBank/DDBJ databases">
        <title>Isolation of gut microbiota from human fecal samples.</title>
        <authorList>
            <person name="Pamer E.G."/>
            <person name="Barat B."/>
            <person name="Waligurski E."/>
            <person name="Medina S."/>
            <person name="Paddock L."/>
            <person name="Mostad J."/>
        </authorList>
    </citation>
    <scope>NUCLEOTIDE SEQUENCE [LARGE SCALE GENOMIC DNA]</scope>
    <source>
        <strain evidence="1 2">DFI.9.73</strain>
    </source>
</reference>
<dbReference type="Proteomes" id="UP001524473">
    <property type="component" value="Unassembled WGS sequence"/>
</dbReference>
<evidence type="ECO:0000313" key="2">
    <source>
        <dbReference type="Proteomes" id="UP001524473"/>
    </source>
</evidence>
<comment type="caution">
    <text evidence="1">The sequence shown here is derived from an EMBL/GenBank/DDBJ whole genome shotgun (WGS) entry which is preliminary data.</text>
</comment>
<name>A0ABT1S357_9FIRM</name>
<sequence length="412" mass="47784">MSREQDRTILRELAKRQLEISQSVKNQERILLWKAHNAFQPSAPVVHVEIDTFEQEILPSLLRCEGEEARAAERELYRNFLNLELFDDDWVVPDYFPVEQSGWFRPFGYEITRTTAADSAGNRLGHRFHYVLADLHEDFEKLTPSEFGFDGAFYQRKERFAQEMFGDILPVRRTMNGLYAVPTQDVVHLMGMENMCFALADYPEEFREMMDRLAEDYLAYFHILEKEGCLLPTAGFEKVAQGSLCFTEGLPRSGQLATRDVWGFLDSQETVSISPEMFHDFIFPCYRQIASCYGKLSYGCCEPVHPVWEDLKTLPNLRKVSVSPWCDEEFMGEQLRGAQIAYLRKPSPNFLGVGTILEEEEVREHFRRTARAASGCSLELIQRDVYTINHDVGKVKRYVQLIREVMAECYQP</sequence>
<dbReference type="Gene3D" id="3.20.20.210">
    <property type="match status" value="1"/>
</dbReference>
<dbReference type="RefSeq" id="WP_256192314.1">
    <property type="nucleotide sequence ID" value="NZ_CATZHN010000027.1"/>
</dbReference>
<dbReference type="InterPro" id="IPR038071">
    <property type="entry name" value="UROD/MetE-like_sf"/>
</dbReference>
<accession>A0ABT1S357</accession>
<evidence type="ECO:0000313" key="1">
    <source>
        <dbReference type="EMBL" id="MCQ4841366.1"/>
    </source>
</evidence>